<proteinExistence type="predicted"/>
<reference evidence="3" key="1">
    <citation type="submission" date="2012-08" db="EMBL/GenBank/DDBJ databases">
        <title>The Genome Sequence of Wuchereria bancrofti.</title>
        <authorList>
            <person name="Nutman T.B."/>
            <person name="Fink D.L."/>
            <person name="Russ C."/>
            <person name="Young S."/>
            <person name="Zeng Q."/>
            <person name="Koehrsen M."/>
            <person name="Alvarado L."/>
            <person name="Berlin A."/>
            <person name="Chapman S.B."/>
            <person name="Chen Z."/>
            <person name="Freedman E."/>
            <person name="Gellesch M."/>
            <person name="Goldberg J."/>
            <person name="Griggs A."/>
            <person name="Gujja S."/>
            <person name="Heilman E.R."/>
            <person name="Heiman D."/>
            <person name="Hepburn T."/>
            <person name="Howarth C."/>
            <person name="Jen D."/>
            <person name="Larson L."/>
            <person name="Lewis B."/>
            <person name="Mehta T."/>
            <person name="Park D."/>
            <person name="Pearson M."/>
            <person name="Roberts A."/>
            <person name="Saif S."/>
            <person name="Shea T."/>
            <person name="Shenoy N."/>
            <person name="Sisk P."/>
            <person name="Stolte C."/>
            <person name="Sykes S."/>
            <person name="Walk T."/>
            <person name="White J."/>
            <person name="Yandava C."/>
            <person name="Haas B."/>
            <person name="Henn M.R."/>
            <person name="Nusbaum C."/>
            <person name="Birren B."/>
        </authorList>
    </citation>
    <scope>NUCLEOTIDE SEQUENCE [LARGE SCALE GENOMIC DNA]</scope>
    <source>
        <strain evidence="3">NA</strain>
    </source>
</reference>
<dbReference type="EMBL" id="ADBV01024892">
    <property type="protein sequence ID" value="EJW69905.1"/>
    <property type="molecule type" value="Genomic_DNA"/>
</dbReference>
<dbReference type="Proteomes" id="UP000004810">
    <property type="component" value="Unassembled WGS sequence"/>
</dbReference>
<keyword evidence="1" id="KW-0812">Transmembrane</keyword>
<gene>
    <name evidence="2" type="ORF">WUBG_19188</name>
</gene>
<dbReference type="AlphaFoldDB" id="J9A7K2"/>
<name>J9A7K2_WUCBA</name>
<evidence type="ECO:0000313" key="2">
    <source>
        <dbReference type="EMBL" id="EJW69905.1"/>
    </source>
</evidence>
<comment type="caution">
    <text evidence="2">The sequence shown here is derived from an EMBL/GenBank/DDBJ whole genome shotgun (WGS) entry which is preliminary data.</text>
</comment>
<keyword evidence="1" id="KW-0472">Membrane</keyword>
<organism evidence="2 3">
    <name type="scientific">Wuchereria bancrofti</name>
    <dbReference type="NCBI Taxonomy" id="6293"/>
    <lineage>
        <taxon>Eukaryota</taxon>
        <taxon>Metazoa</taxon>
        <taxon>Ecdysozoa</taxon>
        <taxon>Nematoda</taxon>
        <taxon>Chromadorea</taxon>
        <taxon>Rhabditida</taxon>
        <taxon>Spirurina</taxon>
        <taxon>Spiruromorpha</taxon>
        <taxon>Filarioidea</taxon>
        <taxon>Onchocercidae</taxon>
        <taxon>Wuchereria</taxon>
    </lineage>
</organism>
<sequence length="49" mass="5728">MEIFNIMEILLSFVILPLVVLIATLISCGNSRPIHQQFQLENFKQTNYF</sequence>
<feature type="transmembrane region" description="Helical" evidence="1">
    <location>
        <begin position="6"/>
        <end position="26"/>
    </location>
</feature>
<evidence type="ECO:0000256" key="1">
    <source>
        <dbReference type="SAM" id="Phobius"/>
    </source>
</evidence>
<protein>
    <submittedName>
        <fullName evidence="2">Uncharacterized protein</fullName>
    </submittedName>
</protein>
<accession>J9A7K2</accession>
<keyword evidence="1" id="KW-1133">Transmembrane helix</keyword>
<evidence type="ECO:0000313" key="3">
    <source>
        <dbReference type="Proteomes" id="UP000004810"/>
    </source>
</evidence>